<accession>B9RD81</accession>
<organism evidence="2 3">
    <name type="scientific">Ricinus communis</name>
    <name type="common">Castor bean</name>
    <dbReference type="NCBI Taxonomy" id="3988"/>
    <lineage>
        <taxon>Eukaryota</taxon>
        <taxon>Viridiplantae</taxon>
        <taxon>Streptophyta</taxon>
        <taxon>Embryophyta</taxon>
        <taxon>Tracheophyta</taxon>
        <taxon>Spermatophyta</taxon>
        <taxon>Magnoliopsida</taxon>
        <taxon>eudicotyledons</taxon>
        <taxon>Gunneridae</taxon>
        <taxon>Pentapetalae</taxon>
        <taxon>rosids</taxon>
        <taxon>fabids</taxon>
        <taxon>Malpighiales</taxon>
        <taxon>Euphorbiaceae</taxon>
        <taxon>Acalyphoideae</taxon>
        <taxon>Acalypheae</taxon>
        <taxon>Ricinus</taxon>
    </lineage>
</organism>
<gene>
    <name evidence="2" type="ORF">RCOM_1610750</name>
</gene>
<dbReference type="InParanoid" id="B9RD81"/>
<evidence type="ECO:0000313" key="3">
    <source>
        <dbReference type="Proteomes" id="UP000008311"/>
    </source>
</evidence>
<keyword evidence="3" id="KW-1185">Reference proteome</keyword>
<reference evidence="3" key="1">
    <citation type="journal article" date="2010" name="Nat. Biotechnol.">
        <title>Draft genome sequence of the oilseed species Ricinus communis.</title>
        <authorList>
            <person name="Chan A.P."/>
            <person name="Crabtree J."/>
            <person name="Zhao Q."/>
            <person name="Lorenzi H."/>
            <person name="Orvis J."/>
            <person name="Puiu D."/>
            <person name="Melake-Berhan A."/>
            <person name="Jones K.M."/>
            <person name="Redman J."/>
            <person name="Chen G."/>
            <person name="Cahoon E.B."/>
            <person name="Gedil M."/>
            <person name="Stanke M."/>
            <person name="Haas B.J."/>
            <person name="Wortman J.R."/>
            <person name="Fraser-Liggett C.M."/>
            <person name="Ravel J."/>
            <person name="Rabinowicz P.D."/>
        </authorList>
    </citation>
    <scope>NUCLEOTIDE SEQUENCE [LARGE SCALE GENOMIC DNA]</scope>
    <source>
        <strain evidence="3">cv. Hale</strain>
    </source>
</reference>
<evidence type="ECO:0000256" key="1">
    <source>
        <dbReference type="SAM" id="MobiDB-lite"/>
    </source>
</evidence>
<protein>
    <submittedName>
        <fullName evidence="2">Uncharacterized protein</fullName>
    </submittedName>
</protein>
<proteinExistence type="predicted"/>
<feature type="compositionally biased region" description="Polar residues" evidence="1">
    <location>
        <begin position="10"/>
        <end position="23"/>
    </location>
</feature>
<name>B9RD81_RICCO</name>
<dbReference type="AlphaFoldDB" id="B9RD81"/>
<evidence type="ECO:0000313" key="2">
    <source>
        <dbReference type="EMBL" id="EEF50339.1"/>
    </source>
</evidence>
<dbReference type="Proteomes" id="UP000008311">
    <property type="component" value="Unassembled WGS sequence"/>
</dbReference>
<dbReference type="EMBL" id="EQ973775">
    <property type="protein sequence ID" value="EEF50339.1"/>
    <property type="molecule type" value="Genomic_DNA"/>
</dbReference>
<feature type="region of interest" description="Disordered" evidence="1">
    <location>
        <begin position="1"/>
        <end position="23"/>
    </location>
</feature>
<sequence length="161" mass="18583">MKPESKKNRSATNTEKSKTGSSASCFDLTSLSQALNEEGISNESAYNLSELSKALAASVVEDKEKRVTDAIFRFKGIIDITKLRVERQMERVKKVKLIRQKLSVSKMPADRKKSAFKLLDERERMNFKFNRWRQLQMHQLLSAEGIKFRDELSKFTSERGF</sequence>